<name>A0A4Y2C0K9_ARAVE</name>
<dbReference type="AlphaFoldDB" id="A0A4Y2C0K9"/>
<gene>
    <name evidence="1" type="ORF">AVEN_126907_1</name>
</gene>
<evidence type="ECO:0000313" key="1">
    <source>
        <dbReference type="EMBL" id="GBL98020.1"/>
    </source>
</evidence>
<proteinExistence type="predicted"/>
<sequence length="135" mass="14937">MATDSSCAISARSDGEAMDGCIDNTGASLGRELVLEAMEKQWVNASMTKVGLRLSLERDQGLLFYRFTNDHLICLSFEHGESKFSSCTKCNSKAITFSFPTSAVYGFSLEDAVVDALLFLEFVKDYQFMDNVQLS</sequence>
<dbReference type="Proteomes" id="UP000499080">
    <property type="component" value="Unassembled WGS sequence"/>
</dbReference>
<evidence type="ECO:0000313" key="2">
    <source>
        <dbReference type="Proteomes" id="UP000499080"/>
    </source>
</evidence>
<keyword evidence="2" id="KW-1185">Reference proteome</keyword>
<reference evidence="1 2" key="1">
    <citation type="journal article" date="2019" name="Sci. Rep.">
        <title>Orb-weaving spider Araneus ventricosus genome elucidates the spidroin gene catalogue.</title>
        <authorList>
            <person name="Kono N."/>
            <person name="Nakamura H."/>
            <person name="Ohtoshi R."/>
            <person name="Moran D.A.P."/>
            <person name="Shinohara A."/>
            <person name="Yoshida Y."/>
            <person name="Fujiwara M."/>
            <person name="Mori M."/>
            <person name="Tomita M."/>
            <person name="Arakawa K."/>
        </authorList>
    </citation>
    <scope>NUCLEOTIDE SEQUENCE [LARGE SCALE GENOMIC DNA]</scope>
</reference>
<organism evidence="1 2">
    <name type="scientific">Araneus ventricosus</name>
    <name type="common">Orbweaver spider</name>
    <name type="synonym">Epeira ventricosa</name>
    <dbReference type="NCBI Taxonomy" id="182803"/>
    <lineage>
        <taxon>Eukaryota</taxon>
        <taxon>Metazoa</taxon>
        <taxon>Ecdysozoa</taxon>
        <taxon>Arthropoda</taxon>
        <taxon>Chelicerata</taxon>
        <taxon>Arachnida</taxon>
        <taxon>Araneae</taxon>
        <taxon>Araneomorphae</taxon>
        <taxon>Entelegynae</taxon>
        <taxon>Araneoidea</taxon>
        <taxon>Araneidae</taxon>
        <taxon>Araneus</taxon>
    </lineage>
</organism>
<accession>A0A4Y2C0K9</accession>
<comment type="caution">
    <text evidence="1">The sequence shown here is derived from an EMBL/GenBank/DDBJ whole genome shotgun (WGS) entry which is preliminary data.</text>
</comment>
<dbReference type="EMBL" id="BGPR01000135">
    <property type="protein sequence ID" value="GBL98020.1"/>
    <property type="molecule type" value="Genomic_DNA"/>
</dbReference>
<protein>
    <submittedName>
        <fullName evidence="1">Uncharacterized protein</fullName>
    </submittedName>
</protein>